<keyword evidence="4 6" id="KW-0488">Methylation</keyword>
<evidence type="ECO:0000256" key="4">
    <source>
        <dbReference type="ARBA" id="ARBA00022481"/>
    </source>
</evidence>
<dbReference type="EMBL" id="JBHSHC010000017">
    <property type="protein sequence ID" value="MFC4766433.1"/>
    <property type="molecule type" value="Genomic_DNA"/>
</dbReference>
<evidence type="ECO:0000256" key="3">
    <source>
        <dbReference type="ARBA" id="ARBA00019192"/>
    </source>
</evidence>
<reference evidence="10" key="1">
    <citation type="journal article" date="2019" name="Int. J. Syst. Evol. Microbiol.">
        <title>The Global Catalogue of Microorganisms (GCM) 10K type strain sequencing project: providing services to taxonomists for standard genome sequencing and annotation.</title>
        <authorList>
            <consortium name="The Broad Institute Genomics Platform"/>
            <consortium name="The Broad Institute Genome Sequencing Center for Infectious Disease"/>
            <person name="Wu L."/>
            <person name="Ma J."/>
        </authorList>
    </citation>
    <scope>NUCLEOTIDE SEQUENCE [LARGE SCALE GENOMIC DNA]</scope>
    <source>
        <strain evidence="10">WYCCWR 12678</strain>
    </source>
</reference>
<dbReference type="NCBIfam" id="TIGR00020">
    <property type="entry name" value="prfB"/>
    <property type="match status" value="1"/>
</dbReference>
<dbReference type="RefSeq" id="WP_380024288.1">
    <property type="nucleotide sequence ID" value="NZ_JBHSHC010000017.1"/>
</dbReference>
<feature type="domain" description="Prokaryotic-type class I peptide chain release factors" evidence="8">
    <location>
        <begin position="247"/>
        <end position="263"/>
    </location>
</feature>
<dbReference type="Gene3D" id="1.20.58.410">
    <property type="entry name" value="Release factor"/>
    <property type="match status" value="1"/>
</dbReference>
<dbReference type="Pfam" id="PF03462">
    <property type="entry name" value="PCRF"/>
    <property type="match status" value="1"/>
</dbReference>
<evidence type="ECO:0000256" key="5">
    <source>
        <dbReference type="ARBA" id="ARBA00022917"/>
    </source>
</evidence>
<dbReference type="Pfam" id="PF00472">
    <property type="entry name" value="RF-1"/>
    <property type="match status" value="1"/>
</dbReference>
<name>A0ABV9PXP6_9BACL</name>
<feature type="coiled-coil region" evidence="7">
    <location>
        <begin position="55"/>
        <end position="92"/>
    </location>
</feature>
<keyword evidence="6" id="KW-0963">Cytoplasm</keyword>
<dbReference type="PANTHER" id="PTHR43116">
    <property type="entry name" value="PEPTIDE CHAIN RELEASE FACTOR 2"/>
    <property type="match status" value="1"/>
</dbReference>
<accession>A0ABV9PXP6</accession>
<dbReference type="InterPro" id="IPR005139">
    <property type="entry name" value="PCRF"/>
</dbReference>
<dbReference type="HAMAP" id="MF_00094">
    <property type="entry name" value="Rel_fac_2"/>
    <property type="match status" value="1"/>
</dbReference>
<evidence type="ECO:0000256" key="2">
    <source>
        <dbReference type="ARBA" id="ARBA00010835"/>
    </source>
</evidence>
<evidence type="ECO:0000256" key="7">
    <source>
        <dbReference type="SAM" id="Coils"/>
    </source>
</evidence>
<evidence type="ECO:0000256" key="1">
    <source>
        <dbReference type="ARBA" id="ARBA00002613"/>
    </source>
</evidence>
<evidence type="ECO:0000313" key="9">
    <source>
        <dbReference type="EMBL" id="MFC4766433.1"/>
    </source>
</evidence>
<protein>
    <recommendedName>
        <fullName evidence="3 6">Peptide chain release factor 2</fullName>
        <shortName evidence="6">RF-2</shortName>
    </recommendedName>
</protein>
<evidence type="ECO:0000259" key="8">
    <source>
        <dbReference type="PROSITE" id="PS00745"/>
    </source>
</evidence>
<comment type="similarity">
    <text evidence="2 6">Belongs to the prokaryotic/mitochondrial release factor family.</text>
</comment>
<evidence type="ECO:0000313" key="10">
    <source>
        <dbReference type="Proteomes" id="UP001596002"/>
    </source>
</evidence>
<dbReference type="PANTHER" id="PTHR43116:SF3">
    <property type="entry name" value="CLASS I PEPTIDE CHAIN RELEASE FACTOR"/>
    <property type="match status" value="1"/>
</dbReference>
<comment type="function">
    <text evidence="1 6">Peptide chain release factor 2 directs the termination of translation in response to the peptide chain termination codons UGA and UAA.</text>
</comment>
<dbReference type="InterPro" id="IPR045853">
    <property type="entry name" value="Pep_chain_release_fac_I_sf"/>
</dbReference>
<dbReference type="Gene3D" id="3.30.70.1660">
    <property type="match status" value="1"/>
</dbReference>
<organism evidence="9 10">
    <name type="scientific">Effusibacillus consociatus</name>
    <dbReference type="NCBI Taxonomy" id="1117041"/>
    <lineage>
        <taxon>Bacteria</taxon>
        <taxon>Bacillati</taxon>
        <taxon>Bacillota</taxon>
        <taxon>Bacilli</taxon>
        <taxon>Bacillales</taxon>
        <taxon>Alicyclobacillaceae</taxon>
        <taxon>Effusibacillus</taxon>
    </lineage>
</organism>
<dbReference type="InterPro" id="IPR004374">
    <property type="entry name" value="PrfB"/>
</dbReference>
<keyword evidence="7" id="KW-0175">Coiled coil</keyword>
<evidence type="ECO:0000256" key="6">
    <source>
        <dbReference type="HAMAP-Rule" id="MF_00094"/>
    </source>
</evidence>
<comment type="subcellular location">
    <subcellularLocation>
        <location evidence="6">Cytoplasm</location>
    </subcellularLocation>
</comment>
<sequence length="376" mass="42236">MATKTHGELKQELQNTAKRLADIGRSLDLPDKKSRISSLEEQMASPTFWDDQDAAQKVINETNALKALVEQMEKLSSQQEDLEVLLELAREEGDESLLDEVEQGGEKLGKELSDFELQLLLSEPYDKNNAILEIHPGAGGTESQDWASILLRMYTRWAEDKGYKVETLDYLPGEEAGIKSVTLLIKGYNAFGYLKAERGVHRLVRISPFDASGRRHTSFASVDVMPEMDENVDIEIREVDLKVDTYRSSGAGGQHVNTTDSAVRITHLPSGIVVTCQSERSQIKNRAAAMKILASKLYERELEEREKELAELRGEQRDIAWGSQIRSYVFHPYSLVKDHRTGEEVGNVHAVVDGALDSFIDAYLRQQVEKKTSNQA</sequence>
<dbReference type="Gene3D" id="3.30.160.20">
    <property type="match status" value="1"/>
</dbReference>
<dbReference type="Proteomes" id="UP001596002">
    <property type="component" value="Unassembled WGS sequence"/>
</dbReference>
<gene>
    <name evidence="6 9" type="primary">prfB</name>
    <name evidence="9" type="ORF">ACFO8Q_03345</name>
</gene>
<keyword evidence="5 6" id="KW-0648">Protein biosynthesis</keyword>
<dbReference type="PROSITE" id="PS00745">
    <property type="entry name" value="RF_PROK_I"/>
    <property type="match status" value="1"/>
</dbReference>
<comment type="PTM">
    <text evidence="6">Methylated by PrmC. Methylation increases the termination efficiency of RF2.</text>
</comment>
<dbReference type="InterPro" id="IPR000352">
    <property type="entry name" value="Pep_chain_release_fac_I"/>
</dbReference>
<feature type="modified residue" description="N5-methylglutamine" evidence="6">
    <location>
        <position position="254"/>
    </location>
</feature>
<dbReference type="SMART" id="SM00937">
    <property type="entry name" value="PCRF"/>
    <property type="match status" value="1"/>
</dbReference>
<proteinExistence type="inferred from homology"/>
<dbReference type="SUPFAM" id="SSF75620">
    <property type="entry name" value="Release factor"/>
    <property type="match status" value="1"/>
</dbReference>
<comment type="caution">
    <text evidence="9">The sequence shown here is derived from an EMBL/GenBank/DDBJ whole genome shotgun (WGS) entry which is preliminary data.</text>
</comment>
<keyword evidence="10" id="KW-1185">Reference proteome</keyword>